<dbReference type="AlphaFoldDB" id="A0A1R0H4G5"/>
<dbReference type="GO" id="GO:0005525">
    <property type="term" value="F:GTP binding"/>
    <property type="evidence" value="ECO:0007669"/>
    <property type="project" value="UniProtKB-KW"/>
</dbReference>
<evidence type="ECO:0000256" key="5">
    <source>
        <dbReference type="ARBA" id="ARBA00022741"/>
    </source>
</evidence>
<dbReference type="InterPro" id="IPR036144">
    <property type="entry name" value="RibA-like_sf"/>
</dbReference>
<dbReference type="InterPro" id="IPR000926">
    <property type="entry name" value="RibA"/>
</dbReference>
<keyword evidence="5" id="KW-0547">Nucleotide-binding</keyword>
<evidence type="ECO:0000256" key="1">
    <source>
        <dbReference type="ARBA" id="ARBA00005104"/>
    </source>
</evidence>
<comment type="similarity">
    <text evidence="2">Belongs to the GTP cyclohydrolase II family.</text>
</comment>
<evidence type="ECO:0000256" key="6">
    <source>
        <dbReference type="ARBA" id="ARBA00022801"/>
    </source>
</evidence>
<feature type="compositionally biased region" description="Polar residues" evidence="9">
    <location>
        <begin position="294"/>
        <end position="311"/>
    </location>
</feature>
<evidence type="ECO:0000313" key="11">
    <source>
        <dbReference type="EMBL" id="OLY83958.1"/>
    </source>
</evidence>
<organism evidence="11 12">
    <name type="scientific">Smittium mucronatum</name>
    <dbReference type="NCBI Taxonomy" id="133383"/>
    <lineage>
        <taxon>Eukaryota</taxon>
        <taxon>Fungi</taxon>
        <taxon>Fungi incertae sedis</taxon>
        <taxon>Zoopagomycota</taxon>
        <taxon>Kickxellomycotina</taxon>
        <taxon>Harpellomycetes</taxon>
        <taxon>Harpellales</taxon>
        <taxon>Legeriomycetaceae</taxon>
        <taxon>Smittium</taxon>
    </lineage>
</organism>
<protein>
    <recommendedName>
        <fullName evidence="3">GTP cyclohydrolase II</fullName>
        <ecNumber evidence="3">3.5.4.25</ecNumber>
    </recommendedName>
</protein>
<evidence type="ECO:0000259" key="10">
    <source>
        <dbReference type="Pfam" id="PF00925"/>
    </source>
</evidence>
<keyword evidence="7" id="KW-0342">GTP-binding</keyword>
<evidence type="ECO:0000256" key="2">
    <source>
        <dbReference type="ARBA" id="ARBA00008131"/>
    </source>
</evidence>
<accession>A0A1R0H4G5</accession>
<sequence>MKDQHLKDSLAKNSALIDEELEQPQIFASTSDTVKDSPSQVPTLVDCKVKARIPFHGGEFYLHLYKNNKDQKEHLAIVFGNSIQSKSLNSIQPAETELDRKIRGATLEGVTTPSPPEIPLVRIHSECYTGETVSSIRCDCGYQLAEAMRLMSLEGSGVIVYLRQEGRNIGLMEKLKAYNLQDMGNDTVKANLLLNHPADARTYDVALAILDDLSINRLNLLTNNPDKIEKITQDGSIIVENRVPMIPSWWKNDDEEEVSVLNTVDSLSSLLLSSSEKISNDKLSADGIPDLTINSAALDSSPDTQNNTDSGETFIELDMPHTPIRHRGCSTPPRYPANSTKSTLSYIRHLDNDKLLMTEADRYLLTKALKMGHILEMPKY</sequence>
<comment type="pathway">
    <text evidence="1">Cofactor biosynthesis; riboflavin biosynthesis.</text>
</comment>
<keyword evidence="12" id="KW-1185">Reference proteome</keyword>
<name>A0A1R0H4G5_9FUNG</name>
<keyword evidence="6 11" id="KW-0378">Hydrolase</keyword>
<evidence type="ECO:0000256" key="4">
    <source>
        <dbReference type="ARBA" id="ARBA00022619"/>
    </source>
</evidence>
<dbReference type="Proteomes" id="UP000187455">
    <property type="component" value="Unassembled WGS sequence"/>
</dbReference>
<comment type="catalytic activity">
    <reaction evidence="8">
        <text>GTP + 4 H2O = 2,5-diamino-6-hydroxy-4-(5-phosphoribosylamino)-pyrimidine + formate + 2 phosphate + 3 H(+)</text>
        <dbReference type="Rhea" id="RHEA:23704"/>
        <dbReference type="ChEBI" id="CHEBI:15377"/>
        <dbReference type="ChEBI" id="CHEBI:15378"/>
        <dbReference type="ChEBI" id="CHEBI:15740"/>
        <dbReference type="ChEBI" id="CHEBI:37565"/>
        <dbReference type="ChEBI" id="CHEBI:43474"/>
        <dbReference type="ChEBI" id="CHEBI:58614"/>
        <dbReference type="EC" id="3.5.4.25"/>
    </reaction>
</comment>
<evidence type="ECO:0000256" key="9">
    <source>
        <dbReference type="SAM" id="MobiDB-lite"/>
    </source>
</evidence>
<dbReference type="EC" id="3.5.4.25" evidence="3"/>
<dbReference type="PANTHER" id="PTHR21327">
    <property type="entry name" value="GTP CYCLOHYDROLASE II-RELATED"/>
    <property type="match status" value="1"/>
</dbReference>
<dbReference type="Pfam" id="PF00925">
    <property type="entry name" value="GTP_cyclohydro2"/>
    <property type="match status" value="1"/>
</dbReference>
<evidence type="ECO:0000256" key="3">
    <source>
        <dbReference type="ARBA" id="ARBA00012762"/>
    </source>
</evidence>
<evidence type="ECO:0000256" key="8">
    <source>
        <dbReference type="ARBA" id="ARBA00049295"/>
    </source>
</evidence>
<feature type="region of interest" description="Disordered" evidence="9">
    <location>
        <begin position="294"/>
        <end position="313"/>
    </location>
</feature>
<dbReference type="STRING" id="133383.A0A1R0H4G5"/>
<evidence type="ECO:0000313" key="12">
    <source>
        <dbReference type="Proteomes" id="UP000187455"/>
    </source>
</evidence>
<proteinExistence type="inferred from homology"/>
<keyword evidence="4" id="KW-0686">Riboflavin biosynthesis</keyword>
<dbReference type="GO" id="GO:0009231">
    <property type="term" value="P:riboflavin biosynthetic process"/>
    <property type="evidence" value="ECO:0007669"/>
    <property type="project" value="UniProtKB-KW"/>
</dbReference>
<feature type="domain" description="GTP cyclohydrolase II" evidence="10">
    <location>
        <begin position="49"/>
        <end position="241"/>
    </location>
</feature>
<gene>
    <name evidence="11" type="ORF">AYI68_g1888</name>
</gene>
<comment type="caution">
    <text evidence="11">The sequence shown here is derived from an EMBL/GenBank/DDBJ whole genome shotgun (WGS) entry which is preliminary data.</text>
</comment>
<dbReference type="NCBIfam" id="NF001591">
    <property type="entry name" value="PRK00393.1"/>
    <property type="match status" value="1"/>
</dbReference>
<dbReference type="SUPFAM" id="SSF142695">
    <property type="entry name" value="RibA-like"/>
    <property type="match status" value="1"/>
</dbReference>
<dbReference type="PANTHER" id="PTHR21327:SF29">
    <property type="entry name" value="GTP CYCLOHYDROLASE-2"/>
    <property type="match status" value="1"/>
</dbReference>
<dbReference type="Gene3D" id="3.40.50.10990">
    <property type="entry name" value="GTP cyclohydrolase II"/>
    <property type="match status" value="1"/>
</dbReference>
<dbReference type="CDD" id="cd00641">
    <property type="entry name" value="GTP_cyclohydro2"/>
    <property type="match status" value="1"/>
</dbReference>
<dbReference type="EMBL" id="LSSL01000683">
    <property type="protein sequence ID" value="OLY83958.1"/>
    <property type="molecule type" value="Genomic_DNA"/>
</dbReference>
<dbReference type="OrthoDB" id="5569761at2759"/>
<dbReference type="GO" id="GO:0003935">
    <property type="term" value="F:GTP cyclohydrolase II activity"/>
    <property type="evidence" value="ECO:0007669"/>
    <property type="project" value="UniProtKB-EC"/>
</dbReference>
<reference evidence="11 12" key="1">
    <citation type="journal article" date="2016" name="Mol. Biol. Evol.">
        <title>Genome-Wide Survey of Gut Fungi (Harpellales) Reveals the First Horizontally Transferred Ubiquitin Gene from a Mosquito Host.</title>
        <authorList>
            <person name="Wang Y."/>
            <person name="White M.M."/>
            <person name="Kvist S."/>
            <person name="Moncalvo J.M."/>
        </authorList>
    </citation>
    <scope>NUCLEOTIDE SEQUENCE [LARGE SCALE GENOMIC DNA]</scope>
    <source>
        <strain evidence="11 12">ALG-7-W6</strain>
    </source>
</reference>
<dbReference type="InterPro" id="IPR032677">
    <property type="entry name" value="GTP_cyclohydro_II"/>
</dbReference>
<evidence type="ECO:0000256" key="7">
    <source>
        <dbReference type="ARBA" id="ARBA00023134"/>
    </source>
</evidence>